<dbReference type="EMBL" id="QTSX02000998">
    <property type="protein sequence ID" value="KAJ9083467.1"/>
    <property type="molecule type" value="Genomic_DNA"/>
</dbReference>
<accession>A0ACC2U9E2</accession>
<keyword evidence="2" id="KW-1185">Reference proteome</keyword>
<reference evidence="1" key="1">
    <citation type="submission" date="2022-04" db="EMBL/GenBank/DDBJ databases">
        <title>Genome of the entomopathogenic fungus Entomophthora muscae.</title>
        <authorList>
            <person name="Elya C."/>
            <person name="Lovett B.R."/>
            <person name="Lee E."/>
            <person name="Macias A.M."/>
            <person name="Hajek A.E."/>
            <person name="De Bivort B.L."/>
            <person name="Kasson M.T."/>
            <person name="De Fine Licht H.H."/>
            <person name="Stajich J.E."/>
        </authorList>
    </citation>
    <scope>NUCLEOTIDE SEQUENCE</scope>
    <source>
        <strain evidence="1">Berkeley</strain>
    </source>
</reference>
<sequence>MKKNDTTGWKHGMSFKNSKAAAQNGFPHPIRYYDIHVYFNQKDPADVESITLLREKIRNTFPTINVFGIVPYPIGPHPVGMFELHLRSPTDFAQFVPWFLINRGTHNALLHPNTQDPLKDHTTNAMWFGDKLPLYLDIFNPFMFK</sequence>
<name>A0ACC2U9E2_9FUNG</name>
<gene>
    <name evidence="1" type="ORF">DSO57_1034511</name>
</gene>
<proteinExistence type="predicted"/>
<evidence type="ECO:0000313" key="2">
    <source>
        <dbReference type="Proteomes" id="UP001165960"/>
    </source>
</evidence>
<organism evidence="1 2">
    <name type="scientific">Entomophthora muscae</name>
    <dbReference type="NCBI Taxonomy" id="34485"/>
    <lineage>
        <taxon>Eukaryota</taxon>
        <taxon>Fungi</taxon>
        <taxon>Fungi incertae sedis</taxon>
        <taxon>Zoopagomycota</taxon>
        <taxon>Entomophthoromycotina</taxon>
        <taxon>Entomophthoromycetes</taxon>
        <taxon>Entomophthorales</taxon>
        <taxon>Entomophthoraceae</taxon>
        <taxon>Entomophthora</taxon>
    </lineage>
</organism>
<comment type="caution">
    <text evidence="1">The sequence shown here is derived from an EMBL/GenBank/DDBJ whole genome shotgun (WGS) entry which is preliminary data.</text>
</comment>
<evidence type="ECO:0000313" key="1">
    <source>
        <dbReference type="EMBL" id="KAJ9083467.1"/>
    </source>
</evidence>
<dbReference type="Proteomes" id="UP001165960">
    <property type="component" value="Unassembled WGS sequence"/>
</dbReference>
<protein>
    <submittedName>
        <fullName evidence="1">Uncharacterized protein</fullName>
    </submittedName>
</protein>